<feature type="compositionally biased region" description="Polar residues" evidence="11">
    <location>
        <begin position="1147"/>
        <end position="1157"/>
    </location>
</feature>
<evidence type="ECO:0000256" key="11">
    <source>
        <dbReference type="SAM" id="MobiDB-lite"/>
    </source>
</evidence>
<dbReference type="InterPro" id="IPR044046">
    <property type="entry name" value="E3_ligase_UBR-like_C"/>
</dbReference>
<comment type="pathway">
    <text evidence="2 10">Protein modification; protein ubiquitination.</text>
</comment>
<evidence type="ECO:0000256" key="3">
    <source>
        <dbReference type="ARBA" id="ARBA00022679"/>
    </source>
</evidence>
<evidence type="ECO:0000313" key="13">
    <source>
        <dbReference type="EMBL" id="PRT56877.1"/>
    </source>
</evidence>
<dbReference type="Pfam" id="PF18995">
    <property type="entry name" value="PRT6_C"/>
    <property type="match status" value="1"/>
</dbReference>
<dbReference type="PANTHER" id="PTHR21497:SF24">
    <property type="entry name" value="E3 UBIQUITIN-PROTEIN LIGASE UBR1"/>
    <property type="match status" value="1"/>
</dbReference>
<dbReference type="EMBL" id="NDIQ01000022">
    <property type="protein sequence ID" value="PRT56877.1"/>
    <property type="molecule type" value="Genomic_DNA"/>
</dbReference>
<dbReference type="EC" id="2.3.2.27" evidence="10"/>
<dbReference type="FunFam" id="2.10.110.30:FF:000002">
    <property type="entry name" value="Putative e3 ubiquitin-protein ligase ubr3"/>
    <property type="match status" value="1"/>
</dbReference>
<dbReference type="Pfam" id="PF22960">
    <property type="entry name" value="WHD_UBR1"/>
    <property type="match status" value="1"/>
</dbReference>
<evidence type="ECO:0000256" key="2">
    <source>
        <dbReference type="ARBA" id="ARBA00004906"/>
    </source>
</evidence>
<evidence type="ECO:0000256" key="4">
    <source>
        <dbReference type="ARBA" id="ARBA00022723"/>
    </source>
</evidence>
<dbReference type="UniPathway" id="UPA00143"/>
<evidence type="ECO:0000256" key="1">
    <source>
        <dbReference type="ARBA" id="ARBA00000900"/>
    </source>
</evidence>
<dbReference type="InterPro" id="IPR055194">
    <property type="entry name" value="UBR1-like_WH"/>
</dbReference>
<evidence type="ECO:0000256" key="9">
    <source>
        <dbReference type="PROSITE-ProRule" id="PRU00508"/>
    </source>
</evidence>
<reference evidence="13 14" key="1">
    <citation type="submission" date="2017-04" db="EMBL/GenBank/DDBJ databases">
        <title>Genome sequencing of [Candida] sorbophila.</title>
        <authorList>
            <person name="Ahn J.O."/>
        </authorList>
    </citation>
    <scope>NUCLEOTIDE SEQUENCE [LARGE SCALE GENOMIC DNA]</scope>
    <source>
        <strain evidence="13 14">DS02</strain>
    </source>
</reference>
<organism evidence="13 14">
    <name type="scientific">Wickerhamiella sorbophila</name>
    <dbReference type="NCBI Taxonomy" id="45607"/>
    <lineage>
        <taxon>Eukaryota</taxon>
        <taxon>Fungi</taxon>
        <taxon>Dikarya</taxon>
        <taxon>Ascomycota</taxon>
        <taxon>Saccharomycotina</taxon>
        <taxon>Dipodascomycetes</taxon>
        <taxon>Dipodascales</taxon>
        <taxon>Trichomonascaceae</taxon>
        <taxon>Wickerhamiella</taxon>
    </lineage>
</organism>
<evidence type="ECO:0000256" key="6">
    <source>
        <dbReference type="ARBA" id="ARBA00022786"/>
    </source>
</evidence>
<evidence type="ECO:0000256" key="7">
    <source>
        <dbReference type="ARBA" id="ARBA00022833"/>
    </source>
</evidence>
<comment type="similarity">
    <text evidence="8 10">Belongs to the E3 ubiquitin-protein ligase UBR1-like family.</text>
</comment>
<sequence length="1854" mass="211536">MEATVENFRRLLLLIPQEFEYDHRRIKQIRTCLRDFLFKVATVNGKYMDWISDNGIPAKDIKPEDWIAHEKTHSHYGRPCVRKLRRGEPTFRCLTCGLDETCVLCKFCFNEADHVDHNVFVKIGHRDDGGICDCGDQEAWKAKLHCKAEQELDSFQQVPDELAHSLLECFSIALDFVIDVFSSAHPSLQFYNTAEQVYANERDAELDEEVYGMKDTQTNKYVLSLWNDDRRSVQDAVLAIRVATGRPHDFGCMVANEVDGHGRARLAVSSDCNRLILQKSTIKLFTSTIRSVRDFIREEMSDEIIRWLNDISQAQLRNCDPTLLTRLVGEALANPWRVGNKYIRSEAGSEGPLPSGIVDFPVSVLKPDYALPIWRHALLNGQNVPTVDTLPHVNINIPVQDESSEMTLRTMSYGALQSLQSIDTLEMSDNMIPYSPIWHDTPKCISEPGPDARVKYLLFFDVRLWKTLRSVLCDLYLTSMVSNAELKAKLGAIYAGIYPVIAELYVMTDREPEVSIITSLSTQLFTTPSIATELSVGSHFSRYFAALFTLFDKNQVASASTITTDARLQIQSPIFRNRRLGQLFHEIEFLLNRNTNKVAVVGSPYRMRQAADFLSLFQSLTPMIRQLDTHVEYENETWVYFFTTMPFVHQLANAIASGALECTFDQVRESISCISALMIRWSYRTIVKVLIESKVFEYNSLMAQYGGKDILCNYNAITVDRHPVSLHHPVHVFLSWFIEYSRVPTLADLRDVLFSQVDNIKKEIRTDVPAGLLEALVFDSSIRTMGLLSQIHVGLWVRNGYAVRSQLTHYRETTLRDLAYSRDIFMTQVALVSLEPNAAFVQLLQRYNMIDWRNDSLFDEDQRYYMLEEFLHLLTFLLTDRLHLLGLDEITLKERLFEREIIQCLTFHAMSFSEMTKTIPESMLVCEDLFELVLKRCADFVPPKGVRDVGVYTLKPEYLQKFDTHYTHFSQAKMDDAEQRIVEKLSLLTGVPKAQIVHLPPLEKLSEPWCHLGGFTKTVVFARFMYDLFEPFTEEKVSEDPERSASGDSSKKSKSAAARDHSETVVGKALYLLLVAAQDDLDTSGEIENNDEMFPSISAWASVPNERGGASFIDLLQRLLQKSQYHTLHPRIQRLFQLLHQKSPLNIPSISASVNDSGESEAERKKRKGKEMRAKAMEELRRQQALFSMQTLENMDDGDDDDLGDDSEMAMAEDGSQDGVAWEYPTSQCVLCQLPDNEDSIFGIMTYITDSRTARTQPLEDEYWLGQAYSADTSSLDTKQNTPSPAIQTRRWKEIQGQYVEKIIGPAFPNEHSDISQIVTGCGHGVHFKCYQEHIQQQRQRPGLTRATPENVSKVEYLCALCRGLNNAFMPVMWKPNRLSAHQYLQLSHSVHDAFSKVLRMEEGQLPPGSLIDVIKHSFKELQPRFVEAFAESQGFDYSFSHEVHAAVLVSIMRLTSNQPKPTTSMGTNRILTRAYSATVASMEIALRGVSYESSEGGLVIDQLSQQSLQFLRVLTQFLRNMLGVSIKRQLDNEPANSEFQKSYPLFVGYKHNDFEVAPFDTFVESLFIAGPMFDLEPSALLRIYESSLIWQFIRWVRNVPSLDVVSAPATNCQIEGLLASMTPHNPRVVYAMLDRHVTVGLRRAALVIHGLCGVYDPNEYNGIMHFPESERLSKFLLLPELQSAIIEQMRPEYGPLWEDIKLVPPPFGGLHQLIQLPERLDMFFNDPEHTELPSDPTVCLFCGAIMGVQTFERDRGPCNRHIAQCMEVYGMFLQPKRNMLLYLLPDQRGSFTEAPYLDLHGEVDEHMRRGRPHYLQVSRYDNITRTIWLENGIASFIARKLDATTNQGGWETL</sequence>
<dbReference type="STRING" id="45607.A0A2T0FPH2"/>
<keyword evidence="14" id="KW-1185">Reference proteome</keyword>
<dbReference type="Pfam" id="PF02207">
    <property type="entry name" value="zf-UBR"/>
    <property type="match status" value="1"/>
</dbReference>
<dbReference type="GO" id="GO:0016567">
    <property type="term" value="P:protein ubiquitination"/>
    <property type="evidence" value="ECO:0007669"/>
    <property type="project" value="UniProtKB-UniRule"/>
</dbReference>
<feature type="region of interest" description="Disordered" evidence="11">
    <location>
        <begin position="1147"/>
        <end position="1173"/>
    </location>
</feature>
<dbReference type="PANTHER" id="PTHR21497">
    <property type="entry name" value="UBIQUITIN LIGASE E3 ALPHA-RELATED"/>
    <property type="match status" value="1"/>
</dbReference>
<feature type="zinc finger region" description="UBR-type" evidence="9">
    <location>
        <begin position="78"/>
        <end position="151"/>
    </location>
</feature>
<keyword evidence="4 10" id="KW-0479">Metal-binding</keyword>
<comment type="function">
    <text evidence="10">Ubiquitin ligase protein which is a component of the N-end rule pathway. Recognizes and binds to proteins bearing specific N-terminal residues that are destabilizing according to the N-end rule, leading to their ubiquitination and subsequent degradation.</text>
</comment>
<proteinExistence type="inferred from homology"/>
<accession>A0A2T0FPH2</accession>
<dbReference type="SMART" id="SM00396">
    <property type="entry name" value="ZnF_UBR1"/>
    <property type="match status" value="1"/>
</dbReference>
<dbReference type="InterPro" id="IPR003126">
    <property type="entry name" value="Znf_UBR"/>
</dbReference>
<evidence type="ECO:0000256" key="8">
    <source>
        <dbReference type="ARBA" id="ARBA00046341"/>
    </source>
</evidence>
<dbReference type="RefSeq" id="XP_024666822.1">
    <property type="nucleotide sequence ID" value="XM_024811054.1"/>
</dbReference>
<protein>
    <recommendedName>
        <fullName evidence="10">E3 ubiquitin-protein ligase</fullName>
        <ecNumber evidence="10">2.3.2.27</ecNumber>
    </recommendedName>
</protein>
<dbReference type="Proteomes" id="UP000238350">
    <property type="component" value="Unassembled WGS sequence"/>
</dbReference>
<evidence type="ECO:0000256" key="10">
    <source>
        <dbReference type="RuleBase" id="RU366018"/>
    </source>
</evidence>
<dbReference type="GO" id="GO:0061630">
    <property type="term" value="F:ubiquitin protein ligase activity"/>
    <property type="evidence" value="ECO:0007669"/>
    <property type="project" value="UniProtKB-UniRule"/>
</dbReference>
<comment type="caution">
    <text evidence="13">The sequence shown here is derived from an EMBL/GenBank/DDBJ whole genome shotgun (WGS) entry which is preliminary data.</text>
</comment>
<feature type="region of interest" description="Disordered" evidence="11">
    <location>
        <begin position="1037"/>
        <end position="1059"/>
    </location>
</feature>
<evidence type="ECO:0000259" key="12">
    <source>
        <dbReference type="PROSITE" id="PS51157"/>
    </source>
</evidence>
<gene>
    <name evidence="13" type="ORF">B9G98_04497</name>
</gene>
<dbReference type="OrthoDB" id="26387at2759"/>
<keyword evidence="3 10" id="KW-0808">Transferase</keyword>
<evidence type="ECO:0000256" key="5">
    <source>
        <dbReference type="ARBA" id="ARBA00022771"/>
    </source>
</evidence>
<dbReference type="GO" id="GO:0008270">
    <property type="term" value="F:zinc ion binding"/>
    <property type="evidence" value="ECO:0007669"/>
    <property type="project" value="UniProtKB-UniRule"/>
</dbReference>
<dbReference type="GO" id="GO:0071596">
    <property type="term" value="P:ubiquitin-dependent protein catabolic process via the N-end rule pathway"/>
    <property type="evidence" value="ECO:0007669"/>
    <property type="project" value="UniProtKB-UniRule"/>
</dbReference>
<dbReference type="GeneID" id="36518245"/>
<keyword evidence="7 10" id="KW-0862">Zinc</keyword>
<dbReference type="GO" id="GO:0005737">
    <property type="term" value="C:cytoplasm"/>
    <property type="evidence" value="ECO:0007669"/>
    <property type="project" value="TreeGrafter"/>
</dbReference>
<keyword evidence="5 10" id="KW-0863">Zinc-finger</keyword>
<feature type="domain" description="UBR-type" evidence="12">
    <location>
        <begin position="78"/>
        <end position="151"/>
    </location>
</feature>
<dbReference type="CDD" id="cd19672">
    <property type="entry name" value="UBR-box_UBR1_like"/>
    <property type="match status" value="1"/>
</dbReference>
<dbReference type="Gene3D" id="2.10.110.30">
    <property type="match status" value="1"/>
</dbReference>
<comment type="catalytic activity">
    <reaction evidence="1 10">
        <text>S-ubiquitinyl-[E2 ubiquitin-conjugating enzyme]-L-cysteine + [acceptor protein]-L-lysine = [E2 ubiquitin-conjugating enzyme]-L-cysteine + N(6)-ubiquitinyl-[acceptor protein]-L-lysine.</text>
        <dbReference type="EC" id="2.3.2.27"/>
    </reaction>
</comment>
<dbReference type="GO" id="GO:0000151">
    <property type="term" value="C:ubiquitin ligase complex"/>
    <property type="evidence" value="ECO:0007669"/>
    <property type="project" value="TreeGrafter"/>
</dbReference>
<keyword evidence="6 10" id="KW-0833">Ubl conjugation pathway</keyword>
<dbReference type="CDD" id="cd16482">
    <property type="entry name" value="RING-H2_UBR1-like"/>
    <property type="match status" value="1"/>
</dbReference>
<dbReference type="InterPro" id="IPR039164">
    <property type="entry name" value="UBR1-like"/>
</dbReference>
<name>A0A2T0FPH2_9ASCO</name>
<dbReference type="PROSITE" id="PS51157">
    <property type="entry name" value="ZF_UBR"/>
    <property type="match status" value="1"/>
</dbReference>
<evidence type="ECO:0000313" key="14">
    <source>
        <dbReference type="Proteomes" id="UP000238350"/>
    </source>
</evidence>